<protein>
    <recommendedName>
        <fullName evidence="3">DUF4219 domain-containing protein</fullName>
    </recommendedName>
</protein>
<gene>
    <name evidence="1" type="ORF">KP509_02G040300</name>
</gene>
<evidence type="ECO:0000313" key="2">
    <source>
        <dbReference type="Proteomes" id="UP000825935"/>
    </source>
</evidence>
<name>A0A8T2VD59_CERRI</name>
<reference evidence="1" key="1">
    <citation type="submission" date="2021-08" db="EMBL/GenBank/DDBJ databases">
        <title>WGS assembly of Ceratopteris richardii.</title>
        <authorList>
            <person name="Marchant D.B."/>
            <person name="Chen G."/>
            <person name="Jenkins J."/>
            <person name="Shu S."/>
            <person name="Leebens-Mack J."/>
            <person name="Grimwood J."/>
            <person name="Schmutz J."/>
            <person name="Soltis P."/>
            <person name="Soltis D."/>
            <person name="Chen Z.-H."/>
        </authorList>
    </citation>
    <scope>NUCLEOTIDE SEQUENCE</scope>
    <source>
        <strain evidence="1">Whitten #5841</strain>
        <tissue evidence="1">Leaf</tissue>
    </source>
</reference>
<evidence type="ECO:0008006" key="3">
    <source>
        <dbReference type="Google" id="ProtNLM"/>
    </source>
</evidence>
<sequence length="104" mass="11730">MAQQAPLSLPSTVCSYNLDKLIGFNYLTWAMRATLILKRANLWDIVSGITPRPAHGNPNLDDWNARDLWAQAEILLHLGDRQAQMVRPCQTAAEIWTTLRCIPS</sequence>
<dbReference type="EMBL" id="CM035407">
    <property type="protein sequence ID" value="KAH7443565.1"/>
    <property type="molecule type" value="Genomic_DNA"/>
</dbReference>
<dbReference type="AlphaFoldDB" id="A0A8T2VD59"/>
<proteinExistence type="predicted"/>
<dbReference type="Proteomes" id="UP000825935">
    <property type="component" value="Chromosome 2"/>
</dbReference>
<organism evidence="1 2">
    <name type="scientific">Ceratopteris richardii</name>
    <name type="common">Triangle waterfern</name>
    <dbReference type="NCBI Taxonomy" id="49495"/>
    <lineage>
        <taxon>Eukaryota</taxon>
        <taxon>Viridiplantae</taxon>
        <taxon>Streptophyta</taxon>
        <taxon>Embryophyta</taxon>
        <taxon>Tracheophyta</taxon>
        <taxon>Polypodiopsida</taxon>
        <taxon>Polypodiidae</taxon>
        <taxon>Polypodiales</taxon>
        <taxon>Pteridineae</taxon>
        <taxon>Pteridaceae</taxon>
        <taxon>Parkerioideae</taxon>
        <taxon>Ceratopteris</taxon>
    </lineage>
</organism>
<accession>A0A8T2VD59</accession>
<comment type="caution">
    <text evidence="1">The sequence shown here is derived from an EMBL/GenBank/DDBJ whole genome shotgun (WGS) entry which is preliminary data.</text>
</comment>
<dbReference type="OrthoDB" id="8003956at2759"/>
<dbReference type="Pfam" id="PF14223">
    <property type="entry name" value="Retrotran_gag_2"/>
    <property type="match status" value="1"/>
</dbReference>
<keyword evidence="2" id="KW-1185">Reference proteome</keyword>
<evidence type="ECO:0000313" key="1">
    <source>
        <dbReference type="EMBL" id="KAH7443565.1"/>
    </source>
</evidence>